<feature type="transmembrane region" description="Helical" evidence="1">
    <location>
        <begin position="18"/>
        <end position="36"/>
    </location>
</feature>
<evidence type="ECO:0000313" key="3">
    <source>
        <dbReference type="Proteomes" id="UP000399805"/>
    </source>
</evidence>
<gene>
    <name evidence="2" type="ORF">AA23TX_07662</name>
</gene>
<keyword evidence="1" id="KW-0812">Transmembrane</keyword>
<keyword evidence="3" id="KW-1185">Reference proteome</keyword>
<proteinExistence type="predicted"/>
<dbReference type="RefSeq" id="WP_155547697.1">
    <property type="nucleotide sequence ID" value="NZ_CABVGP010000003.1"/>
</dbReference>
<evidence type="ECO:0000256" key="1">
    <source>
        <dbReference type="SAM" id="Phobius"/>
    </source>
</evidence>
<sequence>MAGNNSPGPGQPFTVRTALVMFMALVVAVVAGALFYSAVHSAGLAVITGGAAFAGAWRFFDWLIR</sequence>
<organism evidence="2 3">
    <name type="scientific">Amycolatopsis camponoti</name>
    <dbReference type="NCBI Taxonomy" id="2606593"/>
    <lineage>
        <taxon>Bacteria</taxon>
        <taxon>Bacillati</taxon>
        <taxon>Actinomycetota</taxon>
        <taxon>Actinomycetes</taxon>
        <taxon>Pseudonocardiales</taxon>
        <taxon>Pseudonocardiaceae</taxon>
        <taxon>Amycolatopsis</taxon>
    </lineage>
</organism>
<evidence type="ECO:0000313" key="2">
    <source>
        <dbReference type="EMBL" id="VVJ22745.1"/>
    </source>
</evidence>
<feature type="transmembrane region" description="Helical" evidence="1">
    <location>
        <begin position="42"/>
        <end position="60"/>
    </location>
</feature>
<reference evidence="2 3" key="1">
    <citation type="submission" date="2019-09" db="EMBL/GenBank/DDBJ databases">
        <authorList>
            <person name="Leyn A S."/>
        </authorList>
    </citation>
    <scope>NUCLEOTIDE SEQUENCE [LARGE SCALE GENOMIC DNA]</scope>
    <source>
        <strain evidence="2">AA231_1</strain>
    </source>
</reference>
<keyword evidence="1" id="KW-1133">Transmembrane helix</keyword>
<dbReference type="AlphaFoldDB" id="A0A6I8LZJ9"/>
<protein>
    <submittedName>
        <fullName evidence="2">Uncharacterized protein</fullName>
    </submittedName>
</protein>
<accession>A0A6I8LZJ9</accession>
<keyword evidence="1" id="KW-0472">Membrane</keyword>
<name>A0A6I8LZJ9_9PSEU</name>
<dbReference type="Proteomes" id="UP000399805">
    <property type="component" value="Unassembled WGS sequence"/>
</dbReference>
<dbReference type="EMBL" id="CABVGP010000003">
    <property type="protein sequence ID" value="VVJ22745.1"/>
    <property type="molecule type" value="Genomic_DNA"/>
</dbReference>